<feature type="transmembrane region" description="Helical" evidence="11">
    <location>
        <begin position="32"/>
        <end position="53"/>
    </location>
</feature>
<evidence type="ECO:0000256" key="6">
    <source>
        <dbReference type="ARBA" id="ARBA00022519"/>
    </source>
</evidence>
<comment type="similarity">
    <text evidence="10">Belongs to the drug/metabolite transporter (DMT) superfamily. Small multidrug resistance (SMR) (TC 2.A.7.1) family.</text>
</comment>
<evidence type="ECO:0000256" key="11">
    <source>
        <dbReference type="SAM" id="Phobius"/>
    </source>
</evidence>
<dbReference type="PANTHER" id="PTHR30561">
    <property type="entry name" value="SMR FAMILY PROTON-DEPENDENT DRUG EFFLUX TRANSPORTER SUGE"/>
    <property type="match status" value="1"/>
</dbReference>
<dbReference type="InterPro" id="IPR037185">
    <property type="entry name" value="EmrE-like"/>
</dbReference>
<evidence type="ECO:0000256" key="1">
    <source>
        <dbReference type="ARBA" id="ARBA00004429"/>
    </source>
</evidence>
<dbReference type="EMBL" id="PESE01000008">
    <property type="protein sequence ID" value="PYD36987.1"/>
    <property type="molecule type" value="Genomic_DNA"/>
</dbReference>
<dbReference type="PANTHER" id="PTHR30561:SF6">
    <property type="entry name" value="SPERMIDINE EXPORT PROTEIN MDTI"/>
    <property type="match status" value="1"/>
</dbReference>
<keyword evidence="6" id="KW-0997">Cell inner membrane</keyword>
<keyword evidence="7 10" id="KW-0812">Transmembrane</keyword>
<dbReference type="Gene3D" id="1.10.3730.20">
    <property type="match status" value="1"/>
</dbReference>
<dbReference type="GO" id="GO:0015199">
    <property type="term" value="F:amino-acid betaine transmembrane transporter activity"/>
    <property type="evidence" value="ECO:0007669"/>
    <property type="project" value="TreeGrafter"/>
</dbReference>
<keyword evidence="4" id="KW-0813">Transport</keyword>
<sequence length="106" mass="11188">MTALAIFFVTVSAFIDIIANMMIAKSQGFRKVGWGIGAIVLVWIAFALLGQAVKTMDLAVAYAMWGAIGVTGTAAFGRILFGHRLRPIGWFGIAAITVAVIVLSTA</sequence>
<feature type="transmembrane region" description="Helical" evidence="11">
    <location>
        <begin position="59"/>
        <end position="81"/>
    </location>
</feature>
<dbReference type="InterPro" id="IPR000390">
    <property type="entry name" value="Small_drug/metabolite_transptr"/>
</dbReference>
<comment type="subcellular location">
    <subcellularLocation>
        <location evidence="1">Cell inner membrane</location>
        <topology evidence="1">Multi-pass membrane protein</topology>
    </subcellularLocation>
    <subcellularLocation>
        <location evidence="10">Cell membrane</location>
        <topology evidence="10">Multi-pass membrane protein</topology>
    </subcellularLocation>
</comment>
<feature type="transmembrane region" description="Helical" evidence="11">
    <location>
        <begin position="6"/>
        <end position="23"/>
    </location>
</feature>
<name>A0A318PBW3_SERPL</name>
<dbReference type="OrthoDB" id="71834at2"/>
<accession>A0A318PBW3</accession>
<dbReference type="Proteomes" id="UP000248196">
    <property type="component" value="Unassembled WGS sequence"/>
</dbReference>
<comment type="subunit">
    <text evidence="2">Forms a complex with MdtJ.</text>
</comment>
<protein>
    <recommendedName>
        <fullName evidence="3">Spermidine export protein MdtI</fullName>
    </recommendedName>
</protein>
<evidence type="ECO:0000256" key="2">
    <source>
        <dbReference type="ARBA" id="ARBA00011359"/>
    </source>
</evidence>
<dbReference type="GO" id="GO:0015220">
    <property type="term" value="F:choline transmembrane transporter activity"/>
    <property type="evidence" value="ECO:0007669"/>
    <property type="project" value="TreeGrafter"/>
</dbReference>
<dbReference type="GO" id="GO:0031460">
    <property type="term" value="P:glycine betaine transport"/>
    <property type="evidence" value="ECO:0007669"/>
    <property type="project" value="TreeGrafter"/>
</dbReference>
<proteinExistence type="inferred from homology"/>
<keyword evidence="9 11" id="KW-0472">Membrane</keyword>
<keyword evidence="5" id="KW-1003">Cell membrane</keyword>
<evidence type="ECO:0000313" key="13">
    <source>
        <dbReference type="Proteomes" id="UP000248196"/>
    </source>
</evidence>
<evidence type="ECO:0000256" key="7">
    <source>
        <dbReference type="ARBA" id="ARBA00022692"/>
    </source>
</evidence>
<reference evidence="12 13" key="1">
    <citation type="submission" date="2017-11" db="EMBL/GenBank/DDBJ databases">
        <title>Genome sequence of the oocydin A producing rhizobacterium Serratia plymuthica 4Rx5.</title>
        <authorList>
            <person name="Matilla M.A."/>
            <person name="Udaondo Z."/>
            <person name="Salmond G.P.C."/>
        </authorList>
    </citation>
    <scope>NUCLEOTIDE SEQUENCE [LARGE SCALE GENOMIC DNA]</scope>
    <source>
        <strain evidence="12 13">4Rx5</strain>
    </source>
</reference>
<dbReference type="InterPro" id="IPR045324">
    <property type="entry name" value="Small_multidrug_res"/>
</dbReference>
<dbReference type="AlphaFoldDB" id="A0A318PBW3"/>
<keyword evidence="8 11" id="KW-1133">Transmembrane helix</keyword>
<dbReference type="SUPFAM" id="SSF103481">
    <property type="entry name" value="Multidrug resistance efflux transporter EmrE"/>
    <property type="match status" value="1"/>
</dbReference>
<dbReference type="GO" id="GO:0005886">
    <property type="term" value="C:plasma membrane"/>
    <property type="evidence" value="ECO:0007669"/>
    <property type="project" value="UniProtKB-SubCell"/>
</dbReference>
<evidence type="ECO:0000313" key="12">
    <source>
        <dbReference type="EMBL" id="PYD36987.1"/>
    </source>
</evidence>
<evidence type="ECO:0000256" key="9">
    <source>
        <dbReference type="ARBA" id="ARBA00023136"/>
    </source>
</evidence>
<dbReference type="GO" id="GO:1903711">
    <property type="term" value="P:spermidine transmembrane transport"/>
    <property type="evidence" value="ECO:0007669"/>
    <property type="project" value="TreeGrafter"/>
</dbReference>
<comment type="caution">
    <text evidence="12">The sequence shown here is derived from an EMBL/GenBank/DDBJ whole genome shotgun (WGS) entry which is preliminary data.</text>
</comment>
<feature type="transmembrane region" description="Helical" evidence="11">
    <location>
        <begin position="88"/>
        <end position="105"/>
    </location>
</feature>
<evidence type="ECO:0000256" key="8">
    <source>
        <dbReference type="ARBA" id="ARBA00022989"/>
    </source>
</evidence>
<evidence type="ECO:0000256" key="10">
    <source>
        <dbReference type="RuleBase" id="RU003942"/>
    </source>
</evidence>
<dbReference type="Pfam" id="PF00893">
    <property type="entry name" value="Multi_Drug_Res"/>
    <property type="match status" value="1"/>
</dbReference>
<dbReference type="GO" id="GO:0015297">
    <property type="term" value="F:antiporter activity"/>
    <property type="evidence" value="ECO:0007669"/>
    <property type="project" value="TreeGrafter"/>
</dbReference>
<organism evidence="12 13">
    <name type="scientific">Serratia plymuthica</name>
    <dbReference type="NCBI Taxonomy" id="82996"/>
    <lineage>
        <taxon>Bacteria</taxon>
        <taxon>Pseudomonadati</taxon>
        <taxon>Pseudomonadota</taxon>
        <taxon>Gammaproteobacteria</taxon>
        <taxon>Enterobacterales</taxon>
        <taxon>Yersiniaceae</taxon>
        <taxon>Serratia</taxon>
    </lineage>
</organism>
<evidence type="ECO:0000256" key="4">
    <source>
        <dbReference type="ARBA" id="ARBA00022448"/>
    </source>
</evidence>
<dbReference type="RefSeq" id="WP_004951599.1">
    <property type="nucleotide sequence ID" value="NZ_JBJVNY010000008.1"/>
</dbReference>
<evidence type="ECO:0000256" key="3">
    <source>
        <dbReference type="ARBA" id="ARBA00021114"/>
    </source>
</evidence>
<evidence type="ECO:0000256" key="5">
    <source>
        <dbReference type="ARBA" id="ARBA00022475"/>
    </source>
</evidence>
<gene>
    <name evidence="12" type="ORF">CT690_21225</name>
</gene>